<evidence type="ECO:0000256" key="2">
    <source>
        <dbReference type="ARBA" id="ARBA00023136"/>
    </source>
</evidence>
<feature type="domain" description="Ig-like" evidence="7">
    <location>
        <begin position="238"/>
        <end position="322"/>
    </location>
</feature>
<organism evidence="8 9">
    <name type="scientific">Dreissena polymorpha</name>
    <name type="common">Zebra mussel</name>
    <name type="synonym">Mytilus polymorpha</name>
    <dbReference type="NCBI Taxonomy" id="45954"/>
    <lineage>
        <taxon>Eukaryota</taxon>
        <taxon>Metazoa</taxon>
        <taxon>Spiralia</taxon>
        <taxon>Lophotrochozoa</taxon>
        <taxon>Mollusca</taxon>
        <taxon>Bivalvia</taxon>
        <taxon>Autobranchia</taxon>
        <taxon>Heteroconchia</taxon>
        <taxon>Euheterodonta</taxon>
        <taxon>Imparidentia</taxon>
        <taxon>Neoheterodontei</taxon>
        <taxon>Myida</taxon>
        <taxon>Dreissenoidea</taxon>
        <taxon>Dreissenidae</taxon>
        <taxon>Dreissena</taxon>
    </lineage>
</organism>
<evidence type="ECO:0000313" key="9">
    <source>
        <dbReference type="Proteomes" id="UP000828390"/>
    </source>
</evidence>
<dbReference type="InterPro" id="IPR013783">
    <property type="entry name" value="Ig-like_fold"/>
</dbReference>
<dbReference type="InterPro" id="IPR007110">
    <property type="entry name" value="Ig-like_dom"/>
</dbReference>
<dbReference type="InterPro" id="IPR051275">
    <property type="entry name" value="Cell_adhesion_signaling"/>
</dbReference>
<keyword evidence="4" id="KW-0325">Glycoprotein</keyword>
<dbReference type="PROSITE" id="PS50835">
    <property type="entry name" value="IG_LIKE"/>
    <property type="match status" value="4"/>
</dbReference>
<evidence type="ECO:0000256" key="3">
    <source>
        <dbReference type="ARBA" id="ARBA00023157"/>
    </source>
</evidence>
<keyword evidence="9" id="KW-1185">Reference proteome</keyword>
<evidence type="ECO:0000256" key="5">
    <source>
        <dbReference type="ARBA" id="ARBA00023319"/>
    </source>
</evidence>
<dbReference type="SMART" id="SM00408">
    <property type="entry name" value="IGc2"/>
    <property type="match status" value="4"/>
</dbReference>
<dbReference type="SMART" id="SM00409">
    <property type="entry name" value="IG"/>
    <property type="match status" value="6"/>
</dbReference>
<dbReference type="InterPro" id="IPR013162">
    <property type="entry name" value="CD80_C2-set"/>
</dbReference>
<protein>
    <recommendedName>
        <fullName evidence="7">Ig-like domain-containing protein</fullName>
    </recommendedName>
</protein>
<accession>A0A9D4JIH5</accession>
<dbReference type="InterPro" id="IPR003599">
    <property type="entry name" value="Ig_sub"/>
</dbReference>
<feature type="signal peptide" evidence="6">
    <location>
        <begin position="1"/>
        <end position="23"/>
    </location>
</feature>
<keyword evidence="2" id="KW-0472">Membrane</keyword>
<feature type="domain" description="Ig-like" evidence="7">
    <location>
        <begin position="431"/>
        <end position="500"/>
    </location>
</feature>
<evidence type="ECO:0000313" key="8">
    <source>
        <dbReference type="EMBL" id="KAH3813801.1"/>
    </source>
</evidence>
<evidence type="ECO:0000259" key="7">
    <source>
        <dbReference type="PROSITE" id="PS50835"/>
    </source>
</evidence>
<dbReference type="Pfam" id="PF08205">
    <property type="entry name" value="C2-set_2"/>
    <property type="match status" value="1"/>
</dbReference>
<comment type="caution">
    <text evidence="8">The sequence shown here is derived from an EMBL/GenBank/DDBJ whole genome shotgun (WGS) entry which is preliminary data.</text>
</comment>
<dbReference type="SUPFAM" id="SSF48726">
    <property type="entry name" value="Immunoglobulin"/>
    <property type="match status" value="4"/>
</dbReference>
<dbReference type="PANTHER" id="PTHR11640">
    <property type="entry name" value="NEPHRIN"/>
    <property type="match status" value="1"/>
</dbReference>
<feature type="domain" description="Ig-like" evidence="7">
    <location>
        <begin position="125"/>
        <end position="228"/>
    </location>
</feature>
<dbReference type="Pfam" id="PF13927">
    <property type="entry name" value="Ig_3"/>
    <property type="match status" value="1"/>
</dbReference>
<dbReference type="InterPro" id="IPR036179">
    <property type="entry name" value="Ig-like_dom_sf"/>
</dbReference>
<dbReference type="InterPro" id="IPR003598">
    <property type="entry name" value="Ig_sub2"/>
</dbReference>
<dbReference type="Proteomes" id="UP000828390">
    <property type="component" value="Unassembled WGS sequence"/>
</dbReference>
<dbReference type="Gene3D" id="2.60.40.10">
    <property type="entry name" value="Immunoglobulins"/>
    <property type="match status" value="5"/>
</dbReference>
<sequence>MGLSLLTIALWLTHSSFIKEISSCNITLAAKTNLVDLGSSVFLTCQVCPSTTFTNFYHNNSKIAEYKLGQISVQSLSLYTLTYDAEAEKFNLTLKNYTHSSDGNYSCSIPFTTNISSLTLEHSVPVTFVTLTPATPTISVLQDVATSVIKCISSEGRPTPAITWYLDKNTPSDDTNDVNITATSSSETTGDVTTSTLTITATVEDQGSSIYCKASNGYGHIISNVRLNINVLVFPSRPIILHKSVIIGENISVILNRTVSLECNSSGNPRPNISWLLSTGYVINNTFIELKWEKRVNTDMITCTATSALQPTFGTTLTRSNTTDLWITILYSPSPPTCSIGDKLITANTIRAIKNEPMNMNCTSKSNPPPTSYLWTLPGGIKQDGQQLTIQRVLLEGPYTLDVNNVMNSTLLPQVITGHANIIFTLDILFPVAVHSIENKTVLKNQALSVTCLYTLGNPPETTFTWIHVNTSRVVGRQQSLALPNIQTTDEGFYKCRVNNTMTPTGCCALPAYDETIFYVDVQYAVDITRFYASGFEHSQIITVNENETVILYCDSEGDPLPSMLLINNTRGENDLLSGKYYNTISAYIPHARCEYDIGIYQCRANNTHNKVQQVHRDLLPLCHRHLKFGRKLTVV</sequence>
<dbReference type="EMBL" id="JAIWYP010000006">
    <property type="protein sequence ID" value="KAH3813801.1"/>
    <property type="molecule type" value="Genomic_DNA"/>
</dbReference>
<comment type="subcellular location">
    <subcellularLocation>
        <location evidence="1">Membrane</location>
        <topology evidence="1">Single-pass type I membrane protein</topology>
    </subcellularLocation>
</comment>
<reference evidence="8" key="2">
    <citation type="submission" date="2020-11" db="EMBL/GenBank/DDBJ databases">
        <authorList>
            <person name="McCartney M.A."/>
            <person name="Auch B."/>
            <person name="Kono T."/>
            <person name="Mallez S."/>
            <person name="Becker A."/>
            <person name="Gohl D.M."/>
            <person name="Silverstein K.A.T."/>
            <person name="Koren S."/>
            <person name="Bechman K.B."/>
            <person name="Herman A."/>
            <person name="Abrahante J.E."/>
            <person name="Garbe J."/>
        </authorList>
    </citation>
    <scope>NUCLEOTIDE SEQUENCE</scope>
    <source>
        <strain evidence="8">Duluth1</strain>
        <tissue evidence="8">Whole animal</tissue>
    </source>
</reference>
<name>A0A9D4JIH5_DREPO</name>
<keyword evidence="6" id="KW-0732">Signal</keyword>
<keyword evidence="3" id="KW-1015">Disulfide bond</keyword>
<dbReference type="AlphaFoldDB" id="A0A9D4JIH5"/>
<dbReference type="GO" id="GO:0016020">
    <property type="term" value="C:membrane"/>
    <property type="evidence" value="ECO:0007669"/>
    <property type="project" value="UniProtKB-SubCell"/>
</dbReference>
<keyword evidence="5" id="KW-0393">Immunoglobulin domain</keyword>
<feature type="chain" id="PRO_5038822806" description="Ig-like domain-containing protein" evidence="6">
    <location>
        <begin position="24"/>
        <end position="636"/>
    </location>
</feature>
<reference evidence="8" key="1">
    <citation type="journal article" date="2019" name="bioRxiv">
        <title>The Genome of the Zebra Mussel, Dreissena polymorpha: A Resource for Invasive Species Research.</title>
        <authorList>
            <person name="McCartney M.A."/>
            <person name="Auch B."/>
            <person name="Kono T."/>
            <person name="Mallez S."/>
            <person name="Zhang Y."/>
            <person name="Obille A."/>
            <person name="Becker A."/>
            <person name="Abrahante J.E."/>
            <person name="Garbe J."/>
            <person name="Badalamenti J.P."/>
            <person name="Herman A."/>
            <person name="Mangelson H."/>
            <person name="Liachko I."/>
            <person name="Sullivan S."/>
            <person name="Sone E.D."/>
            <person name="Koren S."/>
            <person name="Silverstein K.A.T."/>
            <person name="Beckman K.B."/>
            <person name="Gohl D.M."/>
        </authorList>
    </citation>
    <scope>NUCLEOTIDE SEQUENCE</scope>
    <source>
        <strain evidence="8">Duluth1</strain>
        <tissue evidence="8">Whole animal</tissue>
    </source>
</reference>
<feature type="domain" description="Ig-like" evidence="7">
    <location>
        <begin position="336"/>
        <end position="417"/>
    </location>
</feature>
<evidence type="ECO:0000256" key="4">
    <source>
        <dbReference type="ARBA" id="ARBA00023180"/>
    </source>
</evidence>
<proteinExistence type="predicted"/>
<evidence type="ECO:0000256" key="1">
    <source>
        <dbReference type="ARBA" id="ARBA00004479"/>
    </source>
</evidence>
<gene>
    <name evidence="8" type="ORF">DPMN_142270</name>
</gene>
<evidence type="ECO:0000256" key="6">
    <source>
        <dbReference type="SAM" id="SignalP"/>
    </source>
</evidence>